<evidence type="ECO:0000313" key="2">
    <source>
        <dbReference type="EMBL" id="KAI7839062.1"/>
    </source>
</evidence>
<organism evidence="2 3">
    <name type="scientific">Chlorella ohadii</name>
    <dbReference type="NCBI Taxonomy" id="2649997"/>
    <lineage>
        <taxon>Eukaryota</taxon>
        <taxon>Viridiplantae</taxon>
        <taxon>Chlorophyta</taxon>
        <taxon>core chlorophytes</taxon>
        <taxon>Trebouxiophyceae</taxon>
        <taxon>Chlorellales</taxon>
        <taxon>Chlorellaceae</taxon>
        <taxon>Chlorella clade</taxon>
        <taxon>Chlorella</taxon>
    </lineage>
</organism>
<dbReference type="EMBL" id="JADXDR010000108">
    <property type="protein sequence ID" value="KAI7839062.1"/>
    <property type="molecule type" value="Genomic_DNA"/>
</dbReference>
<name>A0AAD5H4H9_9CHLO</name>
<gene>
    <name evidence="2" type="ORF">COHA_007204</name>
</gene>
<evidence type="ECO:0000313" key="3">
    <source>
        <dbReference type="Proteomes" id="UP001205105"/>
    </source>
</evidence>
<sequence>MLTSVCAQAALLRPCASARSAAPFRSISAAPKAARRSARQQRRSGGTARAAADGSEATPAGLAAIQELDQLIDVLLEKKNPQDLAQAVAENIMSFDQRFWLRLATRSDAATDDEQRKQLSDLAKVVMQLVDGIVRRSSEQLSESTGLLQDILKAAADPQTGEWELPLQPDKLEAMRGVMAANAASLDESLLASCYSWLRKASEDKLDGMVALLQKVLQLYACQQLSQPQAGAGGSSGSDSDALLDELLAADEGMWTRLIRQRASEGGPSEAALMECLQRRMESVVLGLPSGSYAQRVQAEYLKELEERAKAAFADLAQTEA</sequence>
<dbReference type="Proteomes" id="UP001205105">
    <property type="component" value="Unassembled WGS sequence"/>
</dbReference>
<protein>
    <submittedName>
        <fullName evidence="2">Uncharacterized protein</fullName>
    </submittedName>
</protein>
<evidence type="ECO:0000256" key="1">
    <source>
        <dbReference type="SAM" id="MobiDB-lite"/>
    </source>
</evidence>
<accession>A0AAD5H4H9</accession>
<dbReference type="PANTHER" id="PTHR36348">
    <property type="entry name" value="EXPRESSED PROTEIN"/>
    <property type="match status" value="1"/>
</dbReference>
<feature type="region of interest" description="Disordered" evidence="1">
    <location>
        <begin position="29"/>
        <end position="56"/>
    </location>
</feature>
<keyword evidence="3" id="KW-1185">Reference proteome</keyword>
<dbReference type="AlphaFoldDB" id="A0AAD5H4H9"/>
<dbReference type="PANTHER" id="PTHR36348:SF1">
    <property type="entry name" value="EXPRESSED PROTEIN"/>
    <property type="match status" value="1"/>
</dbReference>
<reference evidence="2" key="1">
    <citation type="submission" date="2020-11" db="EMBL/GenBank/DDBJ databases">
        <title>Chlorella ohadii genome sequencing and assembly.</title>
        <authorList>
            <person name="Murik O."/>
            <person name="Treves H."/>
            <person name="Kedem I."/>
            <person name="Shotland Y."/>
            <person name="Kaplan A."/>
        </authorList>
    </citation>
    <scope>NUCLEOTIDE SEQUENCE</scope>
    <source>
        <strain evidence="2">1</strain>
    </source>
</reference>
<comment type="caution">
    <text evidence="2">The sequence shown here is derived from an EMBL/GenBank/DDBJ whole genome shotgun (WGS) entry which is preliminary data.</text>
</comment>
<proteinExistence type="predicted"/>
<feature type="compositionally biased region" description="Basic residues" evidence="1">
    <location>
        <begin position="33"/>
        <end position="42"/>
    </location>
</feature>